<name>A0ACC1MVD8_9APHY</name>
<proteinExistence type="predicted"/>
<dbReference type="EMBL" id="JANSHE010005514">
    <property type="protein sequence ID" value="KAJ2970622.1"/>
    <property type="molecule type" value="Genomic_DNA"/>
</dbReference>
<comment type="caution">
    <text evidence="1">The sequence shown here is derived from an EMBL/GenBank/DDBJ whole genome shotgun (WGS) entry which is preliminary data.</text>
</comment>
<accession>A0ACC1MVD8</accession>
<evidence type="ECO:0000313" key="1">
    <source>
        <dbReference type="EMBL" id="KAJ2970622.1"/>
    </source>
</evidence>
<keyword evidence="2" id="KW-1185">Reference proteome</keyword>
<dbReference type="Proteomes" id="UP001144978">
    <property type="component" value="Unassembled WGS sequence"/>
</dbReference>
<reference evidence="1" key="1">
    <citation type="submission" date="2022-08" db="EMBL/GenBank/DDBJ databases">
        <title>Genome Sequence of Pycnoporus sanguineus.</title>
        <authorList>
            <person name="Buettner E."/>
        </authorList>
    </citation>
    <scope>NUCLEOTIDE SEQUENCE</scope>
    <source>
        <strain evidence="1">CG-C14</strain>
    </source>
</reference>
<organism evidence="1 2">
    <name type="scientific">Trametes sanguinea</name>
    <dbReference type="NCBI Taxonomy" id="158606"/>
    <lineage>
        <taxon>Eukaryota</taxon>
        <taxon>Fungi</taxon>
        <taxon>Dikarya</taxon>
        <taxon>Basidiomycota</taxon>
        <taxon>Agaricomycotina</taxon>
        <taxon>Agaricomycetes</taxon>
        <taxon>Polyporales</taxon>
        <taxon>Polyporaceae</taxon>
        <taxon>Trametes</taxon>
    </lineage>
</organism>
<sequence length="105" mass="11601">MPPKRTNNGASKANASQKSTRKILITAGEGQTGRLIIELLAMDDDYNNKYAELTALVFSEEAKATLQEYDTVKTVVFDPKDEEALLKAMSEVDTCLLIPPARKVR</sequence>
<gene>
    <name evidence="1" type="ORF">NUW54_g12690</name>
</gene>
<evidence type="ECO:0000313" key="2">
    <source>
        <dbReference type="Proteomes" id="UP001144978"/>
    </source>
</evidence>
<protein>
    <submittedName>
        <fullName evidence="1">Uncharacterized protein</fullName>
    </submittedName>
</protein>